<keyword evidence="2" id="KW-1185">Reference proteome</keyword>
<protein>
    <submittedName>
        <fullName evidence="1">GNAT family protein</fullName>
        <ecNumber evidence="1">2.-.-.-</ecNumber>
    </submittedName>
</protein>
<comment type="caution">
    <text evidence="1">The sequence shown here is derived from an EMBL/GenBank/DDBJ whole genome shotgun (WGS) entry which is preliminary data.</text>
</comment>
<evidence type="ECO:0000313" key="1">
    <source>
        <dbReference type="EMBL" id="MEJ8307172.1"/>
    </source>
</evidence>
<name>A0ACC6PJT0_9BACL</name>
<accession>A0ACC6PJT0</accession>
<gene>
    <name evidence="1" type="ORF">WKI47_24955</name>
</gene>
<organism evidence="1 2">
    <name type="scientific">Saccharibacillus sacchari</name>
    <dbReference type="NCBI Taxonomy" id="456493"/>
    <lineage>
        <taxon>Bacteria</taxon>
        <taxon>Bacillati</taxon>
        <taxon>Bacillota</taxon>
        <taxon>Bacilli</taxon>
        <taxon>Bacillales</taxon>
        <taxon>Paenibacillaceae</taxon>
        <taxon>Saccharibacillus</taxon>
    </lineage>
</organism>
<evidence type="ECO:0000313" key="2">
    <source>
        <dbReference type="Proteomes" id="UP001380953"/>
    </source>
</evidence>
<reference evidence="1" key="1">
    <citation type="submission" date="2024-03" db="EMBL/GenBank/DDBJ databases">
        <title>Whole genome sequecning of epiphytes from Marcgravia umbellata leaves.</title>
        <authorList>
            <person name="Kumar G."/>
            <person name="Savka M.A."/>
        </authorList>
    </citation>
    <scope>NUCLEOTIDE SEQUENCE</scope>
    <source>
        <strain evidence="1">RIT_BL5</strain>
    </source>
</reference>
<proteinExistence type="predicted"/>
<keyword evidence="1" id="KW-0808">Transferase</keyword>
<sequence length="239" mass="27998">MRTNEFSQAIGEPLEEYSPPLPPTSTSIQGNFCTLEKISLKHFDDLYRNVYGPESSDAYWTYLPLEKFSDQKDFKNYFSTLISAKDPYFFAIIDTRNGEAVGCFALMRINIESSSIEVGFVMYSERLKRTRIATEAQFLLARYVFEELRYRRFEWKCDSLNAPSRKAALRLGFKYEGTFRQALVYKNRNRDTSWFSIIDKEWPELKVRFQNWLSESNFDEQGNQISPLNDTTSISSRVT</sequence>
<dbReference type="Proteomes" id="UP001380953">
    <property type="component" value="Unassembled WGS sequence"/>
</dbReference>
<dbReference type="EC" id="2.-.-.-" evidence="1"/>
<dbReference type="EMBL" id="JBBKAR010000061">
    <property type="protein sequence ID" value="MEJ8307172.1"/>
    <property type="molecule type" value="Genomic_DNA"/>
</dbReference>